<dbReference type="EMBL" id="JAVFKD010000001">
    <property type="protein sequence ID" value="KAK5999214.1"/>
    <property type="molecule type" value="Genomic_DNA"/>
</dbReference>
<dbReference type="InterPro" id="IPR021860">
    <property type="entry name" value="Peptidase_S12_Pab87-rel_C"/>
</dbReference>
<dbReference type="InterPro" id="IPR012338">
    <property type="entry name" value="Beta-lactam/transpept-like"/>
</dbReference>
<gene>
    <name evidence="5" type="ORF">PT974_01605</name>
</gene>
<evidence type="ECO:0000256" key="1">
    <source>
        <dbReference type="ARBA" id="ARBA00038215"/>
    </source>
</evidence>
<dbReference type="Proteomes" id="UP001338125">
    <property type="component" value="Unassembled WGS sequence"/>
</dbReference>
<dbReference type="Gene3D" id="3.40.710.10">
    <property type="entry name" value="DD-peptidase/beta-lactamase superfamily"/>
    <property type="match status" value="1"/>
</dbReference>
<evidence type="ECO:0000313" key="6">
    <source>
        <dbReference type="Proteomes" id="UP001338125"/>
    </source>
</evidence>
<feature type="domain" description="Beta-lactamase-related" evidence="3">
    <location>
        <begin position="10"/>
        <end position="344"/>
    </location>
</feature>
<evidence type="ECO:0000259" key="3">
    <source>
        <dbReference type="Pfam" id="PF00144"/>
    </source>
</evidence>
<accession>A0ABR0T4S0</accession>
<feature type="region of interest" description="Disordered" evidence="2">
    <location>
        <begin position="374"/>
        <end position="399"/>
    </location>
</feature>
<name>A0ABR0T4S0_9HYPO</name>
<evidence type="ECO:0000256" key="2">
    <source>
        <dbReference type="SAM" id="MobiDB-lite"/>
    </source>
</evidence>
<organism evidence="5 6">
    <name type="scientific">Cladobotryum mycophilum</name>
    <dbReference type="NCBI Taxonomy" id="491253"/>
    <lineage>
        <taxon>Eukaryota</taxon>
        <taxon>Fungi</taxon>
        <taxon>Dikarya</taxon>
        <taxon>Ascomycota</taxon>
        <taxon>Pezizomycotina</taxon>
        <taxon>Sordariomycetes</taxon>
        <taxon>Hypocreomycetidae</taxon>
        <taxon>Hypocreales</taxon>
        <taxon>Hypocreaceae</taxon>
        <taxon>Cladobotryum</taxon>
    </lineage>
</organism>
<dbReference type="Pfam" id="PF11954">
    <property type="entry name" value="DUF3471"/>
    <property type="match status" value="1"/>
</dbReference>
<comment type="similarity">
    <text evidence="1">Belongs to the peptidase S12 family.</text>
</comment>
<feature type="compositionally biased region" description="Acidic residues" evidence="2">
    <location>
        <begin position="380"/>
        <end position="399"/>
    </location>
</feature>
<evidence type="ECO:0000313" key="5">
    <source>
        <dbReference type="EMBL" id="KAK5999214.1"/>
    </source>
</evidence>
<evidence type="ECO:0008006" key="7">
    <source>
        <dbReference type="Google" id="ProtNLM"/>
    </source>
</evidence>
<dbReference type="PANTHER" id="PTHR46825">
    <property type="entry name" value="D-ALANYL-D-ALANINE-CARBOXYPEPTIDASE/ENDOPEPTIDASE AMPH"/>
    <property type="match status" value="1"/>
</dbReference>
<sequence length="515" mass="57755">MELLRSPGFSAYTKRLMDKHHVPGLAIAIVHGDEIESAGFGQASLSPPLECNADTLFDIGSVAKSLTAASVALLVADDERYPQVQYETVMSSLLPDDFVMPGDDHSDVTVEDILSHRTGMAGHDHSYLGQNATQPDDARSVTRNLRNLPVAAPNRDKFIYCNMMYTVATYLVERISGLPFPSFLDQYLLQPLSMDSTTLQPHRARAKGMGNRIATGYAWDKDAGDYRAIQCYDRPEAQGAGCIISSVNDYIKWPKAMMNREGPITGDVYNGLMKKRISQDPPEDEHQDPHSPHAFYAAGWQLRHYCGYLVAWHEGSDEGFRSNHFFLPELKFGGVIFSNSDGASEAVEILTEDLIDGVMQNPIFKSLLGMNMEPHTGSVSDDDDDDDDDSDDGDDEELEELRQELCPGIEGSQPQEMFLNLYTGRYWNPGYRGIEVEDKQGKLFVDATDRGMGFTLTFEHVGEQTKYIAYMRPKFEAGNIPIKAEFELQNEKAVKLGLQLEEELDEYIWFDRVHE</sequence>
<reference evidence="5 6" key="1">
    <citation type="submission" date="2024-01" db="EMBL/GenBank/DDBJ databases">
        <title>Complete genome of Cladobotryum mycophilum ATHUM6906.</title>
        <authorList>
            <person name="Christinaki A.C."/>
            <person name="Myridakis A.I."/>
            <person name="Kouvelis V.N."/>
        </authorList>
    </citation>
    <scope>NUCLEOTIDE SEQUENCE [LARGE SCALE GENOMIC DNA]</scope>
    <source>
        <strain evidence="5 6">ATHUM6906</strain>
    </source>
</reference>
<dbReference type="Pfam" id="PF00144">
    <property type="entry name" value="Beta-lactamase"/>
    <property type="match status" value="1"/>
</dbReference>
<dbReference type="SUPFAM" id="SSF56601">
    <property type="entry name" value="beta-lactamase/transpeptidase-like"/>
    <property type="match status" value="1"/>
</dbReference>
<dbReference type="InterPro" id="IPR050491">
    <property type="entry name" value="AmpC-like"/>
</dbReference>
<dbReference type="InterPro" id="IPR001466">
    <property type="entry name" value="Beta-lactam-related"/>
</dbReference>
<comment type="caution">
    <text evidence="5">The sequence shown here is derived from an EMBL/GenBank/DDBJ whole genome shotgun (WGS) entry which is preliminary data.</text>
</comment>
<proteinExistence type="inferred from homology"/>
<evidence type="ECO:0000259" key="4">
    <source>
        <dbReference type="Pfam" id="PF11954"/>
    </source>
</evidence>
<protein>
    <recommendedName>
        <fullName evidence="7">Beta-lactamase family protein</fullName>
    </recommendedName>
</protein>
<feature type="domain" description="Peptidase S12 Pab87-related C-terminal" evidence="4">
    <location>
        <begin position="418"/>
        <end position="510"/>
    </location>
</feature>
<dbReference type="PANTHER" id="PTHR46825:SF9">
    <property type="entry name" value="BETA-LACTAMASE-RELATED DOMAIN-CONTAINING PROTEIN"/>
    <property type="match status" value="1"/>
</dbReference>
<keyword evidence="6" id="KW-1185">Reference proteome</keyword>